<dbReference type="InterPro" id="IPR040256">
    <property type="entry name" value="At4g02000-like"/>
</dbReference>
<dbReference type="PANTHER" id="PTHR31286:SF168">
    <property type="entry name" value="DUF4283 DOMAIN-CONTAINING PROTEIN"/>
    <property type="match status" value="1"/>
</dbReference>
<dbReference type="AlphaFoldDB" id="A0A9P1A1G5"/>
<dbReference type="Proteomes" id="UP001152484">
    <property type="component" value="Unassembled WGS sequence"/>
</dbReference>
<reference evidence="3" key="1">
    <citation type="submission" date="2022-07" db="EMBL/GenBank/DDBJ databases">
        <authorList>
            <person name="Macas J."/>
            <person name="Novak P."/>
            <person name="Neumann P."/>
        </authorList>
    </citation>
    <scope>NUCLEOTIDE SEQUENCE</scope>
</reference>
<proteinExistence type="predicted"/>
<dbReference type="EMBL" id="CAMAPE010000082">
    <property type="protein sequence ID" value="CAH9120049.1"/>
    <property type="molecule type" value="Genomic_DNA"/>
</dbReference>
<evidence type="ECO:0000313" key="4">
    <source>
        <dbReference type="Proteomes" id="UP001152484"/>
    </source>
</evidence>
<dbReference type="PANTHER" id="PTHR31286">
    <property type="entry name" value="GLYCINE-RICH CELL WALL STRUCTURAL PROTEIN 1.8-LIKE"/>
    <property type="match status" value="1"/>
</dbReference>
<feature type="compositionally biased region" description="Basic and acidic residues" evidence="1">
    <location>
        <begin position="54"/>
        <end position="71"/>
    </location>
</feature>
<organism evidence="3 4">
    <name type="scientific">Cuscuta europaea</name>
    <name type="common">European dodder</name>
    <dbReference type="NCBI Taxonomy" id="41803"/>
    <lineage>
        <taxon>Eukaryota</taxon>
        <taxon>Viridiplantae</taxon>
        <taxon>Streptophyta</taxon>
        <taxon>Embryophyta</taxon>
        <taxon>Tracheophyta</taxon>
        <taxon>Spermatophyta</taxon>
        <taxon>Magnoliopsida</taxon>
        <taxon>eudicotyledons</taxon>
        <taxon>Gunneridae</taxon>
        <taxon>Pentapetalae</taxon>
        <taxon>asterids</taxon>
        <taxon>lamiids</taxon>
        <taxon>Solanales</taxon>
        <taxon>Convolvulaceae</taxon>
        <taxon>Cuscuteae</taxon>
        <taxon>Cuscuta</taxon>
        <taxon>Cuscuta subgen. Cuscuta</taxon>
    </lineage>
</organism>
<evidence type="ECO:0000256" key="1">
    <source>
        <dbReference type="SAM" id="MobiDB-lite"/>
    </source>
</evidence>
<keyword evidence="4" id="KW-1185">Reference proteome</keyword>
<protein>
    <recommendedName>
        <fullName evidence="2">DUF4283 domain-containing protein</fullName>
    </recommendedName>
</protein>
<comment type="caution">
    <text evidence="3">The sequence shown here is derived from an EMBL/GenBank/DDBJ whole genome shotgun (WGS) entry which is preliminary data.</text>
</comment>
<name>A0A9P1A1G5_CUSEU</name>
<dbReference type="InterPro" id="IPR025558">
    <property type="entry name" value="DUF4283"/>
</dbReference>
<evidence type="ECO:0000313" key="3">
    <source>
        <dbReference type="EMBL" id="CAH9120049.1"/>
    </source>
</evidence>
<sequence length="565" mass="61449">MKPGKKTVDTLAGPGNNFEDNSDSANELLLGSKPVDSAKQGTAIATAPAVNLGDGEKAVKQPPAADKETARPKAVNASKEIGGPAASVAVSPGAGGITKQTSNAALLNGGSAAKINAGEPQTLAATPTPWTALFKDNRDPKHGIKLRYVPPKGDTLDFGDRVLPSMVQMWGFCLVGHFTGKFPGLKAVHEIRATWGVKCLVRSHNKGWVIFKFTNEEDRSKVLLNGPYNVFGKLLMLKELSDDFSFEYEEFLKVPIWVKFPKLSMKLWNDEAMSEVASLVGVPITTDKITQERTNNEYSRVLIEVDVSKPPSLSFPIRLPSKKVFKQSVLYETFSNYCFHCKQFGHHPFICKEISKRGVEGSGDKGKQVVESIEKEQGIDKTAKIGIAQGSSPTGCQPDLIGLHRSAAAQGTHPTGYAPNPIGSHEQTAQVYVASISEPETASNGQFTTQGQLRDGEKLGDETDVNLEAMGRIVRDESDLKQDDVVTKCEVINGKTLKLLVKPFRYVCTSVIRVDTSLRLTDDLDKKGLTFTAHCPERLPGVTKKKGEVCYDSKFTTPFRAFFGC</sequence>
<feature type="domain" description="DUF4283" evidence="2">
    <location>
        <begin position="168"/>
        <end position="247"/>
    </location>
</feature>
<gene>
    <name evidence="3" type="ORF">CEURO_LOCUS22580</name>
</gene>
<accession>A0A9P1A1G5</accession>
<dbReference type="Pfam" id="PF14111">
    <property type="entry name" value="DUF4283"/>
    <property type="match status" value="1"/>
</dbReference>
<feature type="region of interest" description="Disordered" evidence="1">
    <location>
        <begin position="1"/>
        <end position="41"/>
    </location>
</feature>
<feature type="region of interest" description="Disordered" evidence="1">
    <location>
        <begin position="54"/>
        <end position="76"/>
    </location>
</feature>
<evidence type="ECO:0000259" key="2">
    <source>
        <dbReference type="Pfam" id="PF14111"/>
    </source>
</evidence>
<dbReference type="OrthoDB" id="1305932at2759"/>